<evidence type="ECO:0008006" key="3">
    <source>
        <dbReference type="Google" id="ProtNLM"/>
    </source>
</evidence>
<comment type="caution">
    <text evidence="1">The sequence shown here is derived from an EMBL/GenBank/DDBJ whole genome shotgun (WGS) entry which is preliminary data.</text>
</comment>
<dbReference type="AlphaFoldDB" id="A0A1S8N5L4"/>
<proteinExistence type="predicted"/>
<accession>A0A1S8N5L4</accession>
<dbReference type="InterPro" id="IPR025851">
    <property type="entry name" value="SUKH-4"/>
</dbReference>
<dbReference type="Pfam" id="PF14435">
    <property type="entry name" value="SUKH-4"/>
    <property type="match status" value="1"/>
</dbReference>
<reference evidence="1 2" key="1">
    <citation type="submission" date="2016-05" db="EMBL/GenBank/DDBJ databases">
        <title>Microbial solvent formation.</title>
        <authorList>
            <person name="Poehlein A."/>
            <person name="Montoya Solano J.D."/>
            <person name="Flitsch S."/>
            <person name="Krabben P."/>
            <person name="Duerre P."/>
            <person name="Daniel R."/>
        </authorList>
    </citation>
    <scope>NUCLEOTIDE SEQUENCE [LARGE SCALE GENOMIC DNA]</scope>
    <source>
        <strain evidence="1 2">L1-8</strain>
    </source>
</reference>
<dbReference type="EMBL" id="LZYZ01000004">
    <property type="protein sequence ID" value="OOM11720.1"/>
    <property type="molecule type" value="Genomic_DNA"/>
</dbReference>
<dbReference type="Proteomes" id="UP000191154">
    <property type="component" value="Unassembled WGS sequence"/>
</dbReference>
<sequence>MINEKNIIELANGDEIIRYSNSLSLNYNLPEDTCKILQEIGVPKYVAPFIDFFDESNGGGKRLSDYYDLNLYKDSENIEKEELEKMKMYFKEYIVLGNIENDVFVLNEKFRIIQINYETLNEYYVNYSLNNFLESLLVYKKIVDMVCSRGDEAAFFDDEVTENDIKLLKKKLLEIDKYSFIDDSFWANEIERLEENI</sequence>
<evidence type="ECO:0000313" key="2">
    <source>
        <dbReference type="Proteomes" id="UP000191154"/>
    </source>
</evidence>
<dbReference type="RefSeq" id="WP_077865417.1">
    <property type="nucleotide sequence ID" value="NZ_LZYZ01000004.1"/>
</dbReference>
<gene>
    <name evidence="1" type="ORF">CLOSAC_21470</name>
</gene>
<name>A0A1S8N5L4_CLOSA</name>
<evidence type="ECO:0000313" key="1">
    <source>
        <dbReference type="EMBL" id="OOM11720.1"/>
    </source>
</evidence>
<protein>
    <recommendedName>
        <fullName evidence="3">SUKH-4 immunity protein</fullName>
    </recommendedName>
</protein>
<organism evidence="1 2">
    <name type="scientific">Clostridium saccharobutylicum</name>
    <dbReference type="NCBI Taxonomy" id="169679"/>
    <lineage>
        <taxon>Bacteria</taxon>
        <taxon>Bacillati</taxon>
        <taxon>Bacillota</taxon>
        <taxon>Clostridia</taxon>
        <taxon>Eubacteriales</taxon>
        <taxon>Clostridiaceae</taxon>
        <taxon>Clostridium</taxon>
    </lineage>
</organism>